<evidence type="ECO:0000313" key="7">
    <source>
        <dbReference type="EMBL" id="KAG7492529.1"/>
    </source>
</evidence>
<dbReference type="PANTHER" id="PTHR10957">
    <property type="entry name" value="RAP1 GTPASE-GDP DISSOCIATION STIMULATOR 1"/>
    <property type="match status" value="1"/>
</dbReference>
<evidence type="ECO:0000256" key="1">
    <source>
        <dbReference type="ARBA" id="ARBA00004173"/>
    </source>
</evidence>
<sequence>MESPAVTAMESFSEALDAISVSTELIEEELRPHLDTVLAVLQETTERGVAQQVADSGILPTLAQILERRSALNMQTTLLVAELARDASVRERCMEAGLGFALMSLLSSTDQDLLLYTGQAISRICYDNNLLQDQLVQSGIIPHLVAIIEKYPANAPLVSVCLLALCNLADMGEEDSSAVAWERVGPCGEGEKVYRGTRKHSFGFSSTVTMVRLQRWLDDQHSVTVEVLHRCSRALWVTHAGLRAARRFPPAPLSVCPKLYRAVKYGVRNLPKAKSLKSTVFHTLL</sequence>
<dbReference type="SUPFAM" id="SSF48371">
    <property type="entry name" value="ARM repeat"/>
    <property type="match status" value="1"/>
</dbReference>
<dbReference type="Gene3D" id="1.25.10.10">
    <property type="entry name" value="Leucine-rich Repeat Variant"/>
    <property type="match status" value="1"/>
</dbReference>
<gene>
    <name evidence="7" type="ORF">MATL_G00015600</name>
</gene>
<dbReference type="InterPro" id="IPR040144">
    <property type="entry name" value="RAP1GDS1"/>
</dbReference>
<protein>
    <submittedName>
        <fullName evidence="7">Uncharacterized protein</fullName>
    </submittedName>
</protein>
<dbReference type="InterPro" id="IPR000225">
    <property type="entry name" value="Armadillo"/>
</dbReference>
<dbReference type="InterPro" id="IPR011989">
    <property type="entry name" value="ARM-like"/>
</dbReference>
<name>A0A9D3QHV9_MEGAT</name>
<comment type="subcellular location">
    <subcellularLocation>
        <location evidence="3">Cytoplasm</location>
        <location evidence="3">Cytosol</location>
    </subcellularLocation>
    <subcellularLocation>
        <location evidence="2">Endoplasmic reticulum</location>
    </subcellularLocation>
    <subcellularLocation>
        <location evidence="1">Mitochondrion</location>
    </subcellularLocation>
</comment>
<dbReference type="OrthoDB" id="8751357at2759"/>
<organism evidence="7 8">
    <name type="scientific">Megalops atlanticus</name>
    <name type="common">Tarpon</name>
    <name type="synonym">Clupea gigantea</name>
    <dbReference type="NCBI Taxonomy" id="7932"/>
    <lineage>
        <taxon>Eukaryota</taxon>
        <taxon>Metazoa</taxon>
        <taxon>Chordata</taxon>
        <taxon>Craniata</taxon>
        <taxon>Vertebrata</taxon>
        <taxon>Euteleostomi</taxon>
        <taxon>Actinopterygii</taxon>
        <taxon>Neopterygii</taxon>
        <taxon>Teleostei</taxon>
        <taxon>Elopiformes</taxon>
        <taxon>Megalopidae</taxon>
        <taxon>Megalops</taxon>
    </lineage>
</organism>
<evidence type="ECO:0000256" key="2">
    <source>
        <dbReference type="ARBA" id="ARBA00004240"/>
    </source>
</evidence>
<reference evidence="7" key="1">
    <citation type="submission" date="2021-01" db="EMBL/GenBank/DDBJ databases">
        <authorList>
            <person name="Zahm M."/>
            <person name="Roques C."/>
            <person name="Cabau C."/>
            <person name="Klopp C."/>
            <person name="Donnadieu C."/>
            <person name="Jouanno E."/>
            <person name="Lampietro C."/>
            <person name="Louis A."/>
            <person name="Herpin A."/>
            <person name="Echchiki A."/>
            <person name="Berthelot C."/>
            <person name="Parey E."/>
            <person name="Roest-Crollius H."/>
            <person name="Braasch I."/>
            <person name="Postlethwait J."/>
            <person name="Bobe J."/>
            <person name="Montfort J."/>
            <person name="Bouchez O."/>
            <person name="Begum T."/>
            <person name="Mejri S."/>
            <person name="Adams A."/>
            <person name="Chen W.-J."/>
            <person name="Guiguen Y."/>
        </authorList>
    </citation>
    <scope>NUCLEOTIDE SEQUENCE</scope>
    <source>
        <strain evidence="7">YG-15Mar2019-1</strain>
        <tissue evidence="7">Brain</tissue>
    </source>
</reference>
<accession>A0A9D3QHV9</accession>
<keyword evidence="6" id="KW-0496">Mitochondrion</keyword>
<evidence type="ECO:0000256" key="5">
    <source>
        <dbReference type="ARBA" id="ARBA00022824"/>
    </source>
</evidence>
<dbReference type="SMART" id="SM00185">
    <property type="entry name" value="ARM"/>
    <property type="match status" value="3"/>
</dbReference>
<dbReference type="EMBL" id="JAFDVH010000001">
    <property type="protein sequence ID" value="KAG7492529.1"/>
    <property type="molecule type" value="Genomic_DNA"/>
</dbReference>
<dbReference type="GO" id="GO:0005739">
    <property type="term" value="C:mitochondrion"/>
    <property type="evidence" value="ECO:0007669"/>
    <property type="project" value="UniProtKB-SubCell"/>
</dbReference>
<dbReference type="Proteomes" id="UP001046870">
    <property type="component" value="Chromosome 1"/>
</dbReference>
<dbReference type="AlphaFoldDB" id="A0A9D3QHV9"/>
<comment type="caution">
    <text evidence="7">The sequence shown here is derived from an EMBL/GenBank/DDBJ whole genome shotgun (WGS) entry which is preliminary data.</text>
</comment>
<dbReference type="GO" id="GO:0005783">
    <property type="term" value="C:endoplasmic reticulum"/>
    <property type="evidence" value="ECO:0007669"/>
    <property type="project" value="UniProtKB-SubCell"/>
</dbReference>
<dbReference type="GO" id="GO:0005085">
    <property type="term" value="F:guanyl-nucleotide exchange factor activity"/>
    <property type="evidence" value="ECO:0007669"/>
    <property type="project" value="InterPro"/>
</dbReference>
<keyword evidence="8" id="KW-1185">Reference proteome</keyword>
<evidence type="ECO:0000256" key="6">
    <source>
        <dbReference type="ARBA" id="ARBA00023128"/>
    </source>
</evidence>
<keyword evidence="5" id="KW-0256">Endoplasmic reticulum</keyword>
<dbReference type="GO" id="GO:0005829">
    <property type="term" value="C:cytosol"/>
    <property type="evidence" value="ECO:0007669"/>
    <property type="project" value="UniProtKB-SubCell"/>
</dbReference>
<evidence type="ECO:0000256" key="4">
    <source>
        <dbReference type="ARBA" id="ARBA00022490"/>
    </source>
</evidence>
<evidence type="ECO:0000313" key="8">
    <source>
        <dbReference type="Proteomes" id="UP001046870"/>
    </source>
</evidence>
<evidence type="ECO:0000256" key="3">
    <source>
        <dbReference type="ARBA" id="ARBA00004514"/>
    </source>
</evidence>
<dbReference type="InterPro" id="IPR016024">
    <property type="entry name" value="ARM-type_fold"/>
</dbReference>
<proteinExistence type="predicted"/>
<keyword evidence="4" id="KW-0963">Cytoplasm</keyword>